<evidence type="ECO:0000256" key="2">
    <source>
        <dbReference type="SAM" id="MobiDB-lite"/>
    </source>
</evidence>
<dbReference type="Proteomes" id="UP000238322">
    <property type="component" value="Unassembled WGS sequence"/>
</dbReference>
<accession>A0A2S8F986</accession>
<feature type="region of interest" description="Disordered" evidence="2">
    <location>
        <begin position="898"/>
        <end position="931"/>
    </location>
</feature>
<reference evidence="3 4" key="1">
    <citation type="submission" date="2018-02" db="EMBL/GenBank/DDBJ databases">
        <title>Comparative genomes isolates from brazilian mangrove.</title>
        <authorList>
            <person name="Araujo J.E."/>
            <person name="Taketani R.G."/>
            <person name="Silva M.C.P."/>
            <person name="Loureco M.V."/>
            <person name="Andreote F.D."/>
        </authorList>
    </citation>
    <scope>NUCLEOTIDE SEQUENCE [LARGE SCALE GENOMIC DNA]</scope>
    <source>
        <strain evidence="3 4">Hex-1 MGV</strain>
    </source>
</reference>
<dbReference type="EMBL" id="PUHY01000016">
    <property type="protein sequence ID" value="PQO28494.1"/>
    <property type="molecule type" value="Genomic_DNA"/>
</dbReference>
<protein>
    <recommendedName>
        <fullName evidence="5">CARDB domain-containing protein</fullName>
    </recommendedName>
</protein>
<feature type="coiled-coil region" evidence="1">
    <location>
        <begin position="81"/>
        <end position="115"/>
    </location>
</feature>
<sequence length="1641" mass="182099">MKIAEISQELSDSIDDVRETSSLLKSKTPTEIFDTVVAEEEIRKDLEQLLQEAIKPLLVEAADSEVIAEFLLLEAEVNELKEKAELAMGRLQAGRDRLEATRDEFLAEIEELQSIAEQIDVFLSGEISEPLLYLRATIAPALKEKRVIAIGAGQVLEIQIVDGVDQIFAKETELTVLANYNGITAKFRKVKFILEPPSLDFSEAEVILDESTIENAASKLLGEALNEINIPLPIEIKDIKPYVDNGSPRVKATVEFQVPGLEFLNEVPNVVFGGAIDIGPGATAGDFEVEIAEDLSLEVPVAVQLGSGVELSEIKVQVDKAAKVRFTGFIDNSGEGNAVRLQINTEFVLQGSPSVEVTGYVLVPDNAVGTFRVRFAKDGVTGSAQFPYSRKDSLPGDPDAPAERIPYETAVQLFQGDFQFRLDSQGFSAEGASKLLQVISMQFEMYISFDGSQPSTFKGRESIALDGIRGEAALSAAISPNWKDFHLEVTIWVEVDLKIYKPTARVAISVDGSIEGGVYPKGFNHRISASALGININFEITDSAISELSLSDIEQRLRKQLGDMTNRLSVAAAEWENDKRKLLARWERHWAETLSKEAKKYGVDKISTGDPRIDNTLGKVSDGFKNAGGFLSQASQSAGGAVAGLRDKVGGFISQTFRGGFGSNTRVRDIQFVMLQDDDNSEEFRPAWIYNQLRELESQQELNNLDKVAEIFKAGLPGELAKKAEATENLLGGEYGTSVSLVMQGMEAEEVDPDEVDRAFQVLDEFPLFLPDISDPFEPSTPEETFQRFEQLVNRFAIFRSREEGDVLRQIHISFGDCYVDILEDKQVDVVFLVRIAGIEIVRNSDGEPTKNYASNIVPVQLRFRPALQHGDLYSVGIELQDVTKLNDKQKDWIKANAKLPEGDRDDDSPGTHSVVEIDFSLPPEELSEDDGPEKAERLLKQVFGEKPDAPAGLDMNVIVSHAVQLAIVRSFPQSQIEGNQAFYAKQIVFDNTTDSDVIVELKTHQRQIRDQDFVWQWQPSPPGASSFLTIHVAANSQKRVVVDQGISVDDYGTGLQPLKASRIRVRIQSQSGETWDFVDRDIFLLEANPRLGGERVYDAPSVETFVYTIQTRLAPPVVKAQLYQEDLALIEHDGQATSEFYLPVGTGDINQILKTLTVEPHAINELPEHDADWRFEATIDSSVLHSKGNLAGTAVPPQKRAIRILVRDQPDDTKSSPGQAVATTPVRIRYAQSARHWQAGYQLHLFPDRASQGRRFDTALRGFYLFENTSGTDWKDVEVELSSGTRGQRSGFQLGTEIEIGKVDLARQKARLVLQSRKPLKVEITPQLLYDVAKDDTHPYRQIKLVSENYLPGGSIAVVEDGQPVSEISMKDSGPGEPQILNYPGIKEERVCLRRIGVNEVTVSEIRCLVKEKLYFLPRNRTVEFEANFAEEYSRAATRINVRIPKESGWQAVDFTTTLGPGDPKQTLLIPQYRAAGWKSSCVDLCRAPLSQLQGITLPSNDPFRKLLNTVIELRKAHKDRELNHLLCLPDLKVSDVQTHCHIVSEGMKLDLTVTIKNYGGGSAMLKKGTKILTAKGFPDVVVETSQSVAPCCQVDYHIESLVKVKPDQFSADLILDPDNKIEEWEEANNVYPFEIPVSR</sequence>
<keyword evidence="1" id="KW-0175">Coiled coil</keyword>
<comment type="caution">
    <text evidence="3">The sequence shown here is derived from an EMBL/GenBank/DDBJ whole genome shotgun (WGS) entry which is preliminary data.</text>
</comment>
<evidence type="ECO:0008006" key="5">
    <source>
        <dbReference type="Google" id="ProtNLM"/>
    </source>
</evidence>
<proteinExistence type="predicted"/>
<evidence type="ECO:0000313" key="4">
    <source>
        <dbReference type="Proteomes" id="UP000238322"/>
    </source>
</evidence>
<organism evidence="3 4">
    <name type="scientific">Blastopirellula marina</name>
    <dbReference type="NCBI Taxonomy" id="124"/>
    <lineage>
        <taxon>Bacteria</taxon>
        <taxon>Pseudomonadati</taxon>
        <taxon>Planctomycetota</taxon>
        <taxon>Planctomycetia</taxon>
        <taxon>Pirellulales</taxon>
        <taxon>Pirellulaceae</taxon>
        <taxon>Blastopirellula</taxon>
    </lineage>
</organism>
<evidence type="ECO:0000313" key="3">
    <source>
        <dbReference type="EMBL" id="PQO28494.1"/>
    </source>
</evidence>
<evidence type="ECO:0000256" key="1">
    <source>
        <dbReference type="SAM" id="Coils"/>
    </source>
</evidence>
<name>A0A2S8F986_9BACT</name>
<gene>
    <name evidence="3" type="ORF">C5Y83_28195</name>
</gene>
<dbReference type="InterPro" id="IPR013783">
    <property type="entry name" value="Ig-like_fold"/>
</dbReference>
<dbReference type="Gene3D" id="2.60.40.10">
    <property type="entry name" value="Immunoglobulins"/>
    <property type="match status" value="1"/>
</dbReference>